<keyword evidence="3" id="KW-1185">Reference proteome</keyword>
<protein>
    <submittedName>
        <fullName evidence="2">Uncharacterized protein</fullName>
    </submittedName>
</protein>
<evidence type="ECO:0000313" key="3">
    <source>
        <dbReference type="Proteomes" id="UP000800235"/>
    </source>
</evidence>
<dbReference type="Proteomes" id="UP000800235">
    <property type="component" value="Unassembled WGS sequence"/>
</dbReference>
<proteinExistence type="predicted"/>
<organism evidence="2 3">
    <name type="scientific">Tothia fuscella</name>
    <dbReference type="NCBI Taxonomy" id="1048955"/>
    <lineage>
        <taxon>Eukaryota</taxon>
        <taxon>Fungi</taxon>
        <taxon>Dikarya</taxon>
        <taxon>Ascomycota</taxon>
        <taxon>Pezizomycotina</taxon>
        <taxon>Dothideomycetes</taxon>
        <taxon>Pleosporomycetidae</taxon>
        <taxon>Venturiales</taxon>
        <taxon>Cylindrosympodiaceae</taxon>
        <taxon>Tothia</taxon>
    </lineage>
</organism>
<dbReference type="AlphaFoldDB" id="A0A9P4NLR5"/>
<evidence type="ECO:0000313" key="2">
    <source>
        <dbReference type="EMBL" id="KAF2427418.1"/>
    </source>
</evidence>
<evidence type="ECO:0000256" key="1">
    <source>
        <dbReference type="SAM" id="MobiDB-lite"/>
    </source>
</evidence>
<name>A0A9P4NLR5_9PEZI</name>
<comment type="caution">
    <text evidence="2">The sequence shown here is derived from an EMBL/GenBank/DDBJ whole genome shotgun (WGS) entry which is preliminary data.</text>
</comment>
<feature type="region of interest" description="Disordered" evidence="1">
    <location>
        <begin position="100"/>
        <end position="123"/>
    </location>
</feature>
<gene>
    <name evidence="2" type="ORF">EJ08DRAFT_662951</name>
</gene>
<accession>A0A9P4NLR5</accession>
<dbReference type="EMBL" id="MU007060">
    <property type="protein sequence ID" value="KAF2427418.1"/>
    <property type="molecule type" value="Genomic_DNA"/>
</dbReference>
<sequence length="283" mass="31253">MASPSTSTSSSSSPSVSIADALQLAASSQTCRKVAELWASMCELYFEQQNGYQIVIEEDEEANARVVVYETEAFDEALIEPNPTGKLVASPDGETMVYQDEEEAAPSKSHATRKGAQSARKDSLTSALSESDITLEQYVNAPTPALTYRKVPIFVIECRPANTESYTEFRTPQATDMSRSFGPVNESSIQASLLKYCNHISVNVGEKYQDQVLCATAIGTQVIFWKKVRQVPQLRPWSDLLDLRDGKDMAAAVNRFVDVLNNGFEFAMEFAGLNIERQYDGLD</sequence>
<reference evidence="2" key="1">
    <citation type="journal article" date="2020" name="Stud. Mycol.">
        <title>101 Dothideomycetes genomes: a test case for predicting lifestyles and emergence of pathogens.</title>
        <authorList>
            <person name="Haridas S."/>
            <person name="Albert R."/>
            <person name="Binder M."/>
            <person name="Bloem J."/>
            <person name="Labutti K."/>
            <person name="Salamov A."/>
            <person name="Andreopoulos B."/>
            <person name="Baker S."/>
            <person name="Barry K."/>
            <person name="Bills G."/>
            <person name="Bluhm B."/>
            <person name="Cannon C."/>
            <person name="Castanera R."/>
            <person name="Culley D."/>
            <person name="Daum C."/>
            <person name="Ezra D."/>
            <person name="Gonzalez J."/>
            <person name="Henrissat B."/>
            <person name="Kuo A."/>
            <person name="Liang C."/>
            <person name="Lipzen A."/>
            <person name="Lutzoni F."/>
            <person name="Magnuson J."/>
            <person name="Mondo S."/>
            <person name="Nolan M."/>
            <person name="Ohm R."/>
            <person name="Pangilinan J."/>
            <person name="Park H.-J."/>
            <person name="Ramirez L."/>
            <person name="Alfaro M."/>
            <person name="Sun H."/>
            <person name="Tritt A."/>
            <person name="Yoshinaga Y."/>
            <person name="Zwiers L.-H."/>
            <person name="Turgeon B."/>
            <person name="Goodwin S."/>
            <person name="Spatafora J."/>
            <person name="Crous P."/>
            <person name="Grigoriev I."/>
        </authorList>
    </citation>
    <scope>NUCLEOTIDE SEQUENCE</scope>
    <source>
        <strain evidence="2">CBS 130266</strain>
    </source>
</reference>